<accession>A0A2P2P5Z8</accession>
<proteinExistence type="predicted"/>
<protein>
    <submittedName>
        <fullName evidence="1">Uncharacterized protein</fullName>
    </submittedName>
</protein>
<reference evidence="1" key="1">
    <citation type="submission" date="2018-02" db="EMBL/GenBank/DDBJ databases">
        <title>Rhizophora mucronata_Transcriptome.</title>
        <authorList>
            <person name="Meera S.P."/>
            <person name="Sreeshan A."/>
            <person name="Augustine A."/>
        </authorList>
    </citation>
    <scope>NUCLEOTIDE SEQUENCE</scope>
    <source>
        <tissue evidence="1">Leaf</tissue>
    </source>
</reference>
<name>A0A2P2P5Z8_RHIMU</name>
<dbReference type="AlphaFoldDB" id="A0A2P2P5Z8"/>
<organism evidence="1">
    <name type="scientific">Rhizophora mucronata</name>
    <name type="common">Asiatic mangrove</name>
    <dbReference type="NCBI Taxonomy" id="61149"/>
    <lineage>
        <taxon>Eukaryota</taxon>
        <taxon>Viridiplantae</taxon>
        <taxon>Streptophyta</taxon>
        <taxon>Embryophyta</taxon>
        <taxon>Tracheophyta</taxon>
        <taxon>Spermatophyta</taxon>
        <taxon>Magnoliopsida</taxon>
        <taxon>eudicotyledons</taxon>
        <taxon>Gunneridae</taxon>
        <taxon>Pentapetalae</taxon>
        <taxon>rosids</taxon>
        <taxon>fabids</taxon>
        <taxon>Malpighiales</taxon>
        <taxon>Rhizophoraceae</taxon>
        <taxon>Rhizophora</taxon>
    </lineage>
</organism>
<dbReference type="EMBL" id="GGEC01069615">
    <property type="protein sequence ID" value="MBX50099.1"/>
    <property type="molecule type" value="Transcribed_RNA"/>
</dbReference>
<evidence type="ECO:0000313" key="1">
    <source>
        <dbReference type="EMBL" id="MBX50099.1"/>
    </source>
</evidence>
<sequence length="31" mass="3875">MRLLSHHFFFLVHQKMFWHYSKAENLKAMVP</sequence>